<dbReference type="EMBL" id="JAABLQ010000001">
    <property type="protein sequence ID" value="NBN76805.1"/>
    <property type="molecule type" value="Genomic_DNA"/>
</dbReference>
<accession>A0A7X5EZ60</accession>
<evidence type="ECO:0000313" key="2">
    <source>
        <dbReference type="Proteomes" id="UP000586722"/>
    </source>
</evidence>
<organism evidence="1 2">
    <name type="scientific">Pannonibacter tanglangensis</name>
    <dbReference type="NCBI Taxonomy" id="2750084"/>
    <lineage>
        <taxon>Bacteria</taxon>
        <taxon>Pseudomonadati</taxon>
        <taxon>Pseudomonadota</taxon>
        <taxon>Alphaproteobacteria</taxon>
        <taxon>Hyphomicrobiales</taxon>
        <taxon>Stappiaceae</taxon>
        <taxon>Pannonibacter</taxon>
    </lineage>
</organism>
<protein>
    <submittedName>
        <fullName evidence="1">Uncharacterized protein</fullName>
    </submittedName>
</protein>
<sequence length="134" mass="13761">MPALTQARKIVEIEGRNATVPVKAATTIYQGGLVVMDAGWACPGRVAVNLRAVGLSRVTVVNAGANGAASVAIERGVFGFANHPADAVTASDIGADCWIVDDQTVARTSATNTRSVAGRVVDIEDGVVFVRVGL</sequence>
<name>A0A7X5EZ60_9HYPH</name>
<keyword evidence="2" id="KW-1185">Reference proteome</keyword>
<dbReference type="AlphaFoldDB" id="A0A7X5EZ60"/>
<comment type="caution">
    <text evidence="1">The sequence shown here is derived from an EMBL/GenBank/DDBJ whole genome shotgun (WGS) entry which is preliminary data.</text>
</comment>
<reference evidence="2" key="1">
    <citation type="submission" date="2020-01" db="EMBL/GenBank/DDBJ databases">
        <authorList>
            <person name="Fang Y."/>
            <person name="Sun R."/>
            <person name="Nie L."/>
            <person name="He J."/>
            <person name="Hao L."/>
            <person name="Wang L."/>
            <person name="Su S."/>
            <person name="Lv E."/>
            <person name="Zhang Z."/>
            <person name="Xie R."/>
            <person name="Liu H."/>
        </authorList>
    </citation>
    <scope>NUCLEOTIDE SEQUENCE [LARGE SCALE GENOMIC DNA]</scope>
    <source>
        <strain evidence="2">XCT-53</strain>
    </source>
</reference>
<evidence type="ECO:0000313" key="1">
    <source>
        <dbReference type="EMBL" id="NBN76805.1"/>
    </source>
</evidence>
<dbReference type="RefSeq" id="WP_161707551.1">
    <property type="nucleotide sequence ID" value="NZ_JAABLQ010000001.1"/>
</dbReference>
<dbReference type="Proteomes" id="UP000586722">
    <property type="component" value="Unassembled WGS sequence"/>
</dbReference>
<gene>
    <name evidence="1" type="ORF">GWI72_00820</name>
</gene>
<proteinExistence type="predicted"/>